<dbReference type="PANTHER" id="PTHR43191:SF2">
    <property type="entry name" value="RRNA METHYLTRANSFERASE 3, MITOCHONDRIAL"/>
    <property type="match status" value="1"/>
</dbReference>
<dbReference type="CDD" id="cd18082">
    <property type="entry name" value="SpoU-like_family"/>
    <property type="match status" value="1"/>
</dbReference>
<dbReference type="InterPro" id="IPR051259">
    <property type="entry name" value="rRNA_Methyltransferase"/>
</dbReference>
<evidence type="ECO:0000256" key="1">
    <source>
        <dbReference type="ARBA" id="ARBA00022603"/>
    </source>
</evidence>
<name>A0A6N7Y1W8_9FIRM</name>
<evidence type="ECO:0000256" key="2">
    <source>
        <dbReference type="ARBA" id="ARBA00022679"/>
    </source>
</evidence>
<comment type="caution">
    <text evidence="4">The sequence shown here is derived from an EMBL/GenBank/DDBJ whole genome shotgun (WGS) entry which is preliminary data.</text>
</comment>
<dbReference type="GO" id="GO:0032259">
    <property type="term" value="P:methylation"/>
    <property type="evidence" value="ECO:0007669"/>
    <property type="project" value="UniProtKB-KW"/>
</dbReference>
<dbReference type="EMBL" id="VUNQ01000022">
    <property type="protein sequence ID" value="MSU02010.1"/>
    <property type="molecule type" value="Genomic_DNA"/>
</dbReference>
<evidence type="ECO:0000313" key="5">
    <source>
        <dbReference type="Proteomes" id="UP000469523"/>
    </source>
</evidence>
<protein>
    <submittedName>
        <fullName evidence="4">TrmH family RNA methyltransferase</fullName>
    </submittedName>
</protein>
<gene>
    <name evidence="4" type="ORF">FYJ83_11070</name>
</gene>
<organism evidence="4 5">
    <name type="scientific">Tissierella pigra</name>
    <dbReference type="NCBI Taxonomy" id="2607614"/>
    <lineage>
        <taxon>Bacteria</taxon>
        <taxon>Bacillati</taxon>
        <taxon>Bacillota</taxon>
        <taxon>Tissierellia</taxon>
        <taxon>Tissierellales</taxon>
        <taxon>Tissierellaceae</taxon>
        <taxon>Tissierella</taxon>
    </lineage>
</organism>
<feature type="domain" description="tRNA/rRNA methyltransferase SpoU type" evidence="3">
    <location>
        <begin position="97"/>
        <end position="234"/>
    </location>
</feature>
<dbReference type="GO" id="GO:0003723">
    <property type="term" value="F:RNA binding"/>
    <property type="evidence" value="ECO:0007669"/>
    <property type="project" value="InterPro"/>
</dbReference>
<evidence type="ECO:0000259" key="3">
    <source>
        <dbReference type="Pfam" id="PF00588"/>
    </source>
</evidence>
<evidence type="ECO:0000313" key="4">
    <source>
        <dbReference type="EMBL" id="MSU02010.1"/>
    </source>
</evidence>
<accession>A0A6N7Y1W8</accession>
<keyword evidence="1 4" id="KW-0489">Methyltransferase</keyword>
<dbReference type="Pfam" id="PF00588">
    <property type="entry name" value="SpoU_methylase"/>
    <property type="match status" value="1"/>
</dbReference>
<dbReference type="InterPro" id="IPR029028">
    <property type="entry name" value="Alpha/beta_knot_MTases"/>
</dbReference>
<proteinExistence type="predicted"/>
<dbReference type="Proteomes" id="UP000469523">
    <property type="component" value="Unassembled WGS sequence"/>
</dbReference>
<dbReference type="InterPro" id="IPR001537">
    <property type="entry name" value="SpoU_MeTrfase"/>
</dbReference>
<sequence>MKNKLILKPYKKEFDYSYTSGAYATYELIEIKPEIVKAVYIHSRYSNKEEMERVCRDNKITFLYDDKTFIRISQKENSYIIGVFEKHSYILDKSKPHVVLVNPSDMGNIGTIIRTMAGFNIHNLAIITPAADIFNPKTIRASMGALFRINFQLFNSFEEYRQIYSRHWCYPFMLKGEICLNIDNCSEGNLFSLIFGNEATGLDESFLGIGTSVKIPSSDLVDSLNLSIAAGIGIFTFASKNGLI</sequence>
<dbReference type="PANTHER" id="PTHR43191">
    <property type="entry name" value="RRNA METHYLTRANSFERASE 3"/>
    <property type="match status" value="1"/>
</dbReference>
<keyword evidence="5" id="KW-1185">Reference proteome</keyword>
<dbReference type="GO" id="GO:0006396">
    <property type="term" value="P:RNA processing"/>
    <property type="evidence" value="ECO:0007669"/>
    <property type="project" value="InterPro"/>
</dbReference>
<keyword evidence="2 4" id="KW-0808">Transferase</keyword>
<reference evidence="4 5" key="1">
    <citation type="submission" date="2019-09" db="EMBL/GenBank/DDBJ databases">
        <title>In-depth cultivation of the pig gut microbiome towards novel bacterial diversity and tailored functional studies.</title>
        <authorList>
            <person name="Wylensek D."/>
            <person name="Hitch T.C.A."/>
            <person name="Clavel T."/>
        </authorList>
    </citation>
    <scope>NUCLEOTIDE SEQUENCE [LARGE SCALE GENOMIC DNA]</scope>
    <source>
        <strain evidence="4 5">WCA3-693-APC-4?</strain>
    </source>
</reference>
<dbReference type="AlphaFoldDB" id="A0A6N7Y1W8"/>
<dbReference type="RefSeq" id="WP_154440600.1">
    <property type="nucleotide sequence ID" value="NZ_JAHLPJ010000001.1"/>
</dbReference>
<dbReference type="InterPro" id="IPR029026">
    <property type="entry name" value="tRNA_m1G_MTases_N"/>
</dbReference>
<dbReference type="SUPFAM" id="SSF75217">
    <property type="entry name" value="alpha/beta knot"/>
    <property type="match status" value="1"/>
</dbReference>
<dbReference type="Gene3D" id="3.40.1280.10">
    <property type="match status" value="1"/>
</dbReference>
<dbReference type="GO" id="GO:0008173">
    <property type="term" value="F:RNA methyltransferase activity"/>
    <property type="evidence" value="ECO:0007669"/>
    <property type="project" value="InterPro"/>
</dbReference>